<dbReference type="AlphaFoldDB" id="A0A9Q0H8K2"/>
<keyword evidence="2" id="KW-1185">Reference proteome</keyword>
<dbReference type="EMBL" id="JAMYWD010000009">
    <property type="protein sequence ID" value="KAJ4961852.1"/>
    <property type="molecule type" value="Genomic_DNA"/>
</dbReference>
<name>A0A9Q0H8K2_9MAGN</name>
<protein>
    <submittedName>
        <fullName evidence="1">Uncharacterized protein</fullName>
    </submittedName>
</protein>
<evidence type="ECO:0000313" key="1">
    <source>
        <dbReference type="EMBL" id="KAJ4961852.1"/>
    </source>
</evidence>
<gene>
    <name evidence="1" type="ORF">NE237_021762</name>
</gene>
<reference evidence="1" key="1">
    <citation type="journal article" date="2023" name="Plant J.">
        <title>The genome of the king protea, Protea cynaroides.</title>
        <authorList>
            <person name="Chang J."/>
            <person name="Duong T.A."/>
            <person name="Schoeman C."/>
            <person name="Ma X."/>
            <person name="Roodt D."/>
            <person name="Barker N."/>
            <person name="Li Z."/>
            <person name="Van de Peer Y."/>
            <person name="Mizrachi E."/>
        </authorList>
    </citation>
    <scope>NUCLEOTIDE SEQUENCE</scope>
    <source>
        <tissue evidence="1">Young leaves</tissue>
    </source>
</reference>
<proteinExistence type="predicted"/>
<evidence type="ECO:0000313" key="2">
    <source>
        <dbReference type="Proteomes" id="UP001141806"/>
    </source>
</evidence>
<comment type="caution">
    <text evidence="1">The sequence shown here is derived from an EMBL/GenBank/DDBJ whole genome shotgun (WGS) entry which is preliminary data.</text>
</comment>
<dbReference type="Proteomes" id="UP001141806">
    <property type="component" value="Unassembled WGS sequence"/>
</dbReference>
<accession>A0A9Q0H8K2</accession>
<sequence length="189" mass="18832">MEDASVALQHQPPPGPICFPLPLKDPNQVLSQVAPSISLPTAPPNLSSTLPILYALAAATHVAILTDPTATALEGPPAAATTPVPPPNAGSITPATVAASSAPPLVHSSHPMDDVKGVAARERLRSFTLILVGGGSGGNEEGGVATLDHAVIEKEAEGGGSSGGAGHLLAGDEALDVSTVGTTSGNRWW</sequence>
<organism evidence="1 2">
    <name type="scientific">Protea cynaroides</name>
    <dbReference type="NCBI Taxonomy" id="273540"/>
    <lineage>
        <taxon>Eukaryota</taxon>
        <taxon>Viridiplantae</taxon>
        <taxon>Streptophyta</taxon>
        <taxon>Embryophyta</taxon>
        <taxon>Tracheophyta</taxon>
        <taxon>Spermatophyta</taxon>
        <taxon>Magnoliopsida</taxon>
        <taxon>Proteales</taxon>
        <taxon>Proteaceae</taxon>
        <taxon>Protea</taxon>
    </lineage>
</organism>